<accession>A0A1G2HXK3</accession>
<evidence type="ECO:0000313" key="1">
    <source>
        <dbReference type="EMBL" id="OGZ67252.1"/>
    </source>
</evidence>
<organism evidence="1 2">
    <name type="scientific">Candidatus Staskawiczbacteria bacterium RIFCSPHIGHO2_02_FULL_34_9</name>
    <dbReference type="NCBI Taxonomy" id="1802206"/>
    <lineage>
        <taxon>Bacteria</taxon>
        <taxon>Candidatus Staskawicziibacteriota</taxon>
    </lineage>
</organism>
<evidence type="ECO:0000313" key="2">
    <source>
        <dbReference type="Proteomes" id="UP000176421"/>
    </source>
</evidence>
<reference evidence="1 2" key="1">
    <citation type="journal article" date="2016" name="Nat. Commun.">
        <title>Thousands of microbial genomes shed light on interconnected biogeochemical processes in an aquifer system.</title>
        <authorList>
            <person name="Anantharaman K."/>
            <person name="Brown C.T."/>
            <person name="Hug L.A."/>
            <person name="Sharon I."/>
            <person name="Castelle C.J."/>
            <person name="Probst A.J."/>
            <person name="Thomas B.C."/>
            <person name="Singh A."/>
            <person name="Wilkins M.J."/>
            <person name="Karaoz U."/>
            <person name="Brodie E.L."/>
            <person name="Williams K.H."/>
            <person name="Hubbard S.S."/>
            <person name="Banfield J.F."/>
        </authorList>
    </citation>
    <scope>NUCLEOTIDE SEQUENCE [LARGE SCALE GENOMIC DNA]</scope>
</reference>
<dbReference type="EMBL" id="MHOS01000041">
    <property type="protein sequence ID" value="OGZ67252.1"/>
    <property type="molecule type" value="Genomic_DNA"/>
</dbReference>
<sequence>MGGFMKIFWWWAKFKVRFQRTEFRESPAIKIIQAYDRAQGEEKIQKEIGDLSDCLQIDSLEGPYLTKEEAMKYAGFHGNLNFNKKL</sequence>
<name>A0A1G2HXK3_9BACT</name>
<dbReference type="Proteomes" id="UP000176421">
    <property type="component" value="Unassembled WGS sequence"/>
</dbReference>
<proteinExistence type="predicted"/>
<dbReference type="AlphaFoldDB" id="A0A1G2HXK3"/>
<protein>
    <submittedName>
        <fullName evidence="1">Uncharacterized protein</fullName>
    </submittedName>
</protein>
<gene>
    <name evidence="1" type="ORF">A3D35_00765</name>
</gene>
<comment type="caution">
    <text evidence="1">The sequence shown here is derived from an EMBL/GenBank/DDBJ whole genome shotgun (WGS) entry which is preliminary data.</text>
</comment>